<feature type="domain" description="DUF6532" evidence="2">
    <location>
        <begin position="75"/>
        <end position="124"/>
    </location>
</feature>
<keyword evidence="4" id="KW-1185">Reference proteome</keyword>
<dbReference type="Proteomes" id="UP000001194">
    <property type="component" value="Unassembled WGS sequence"/>
</dbReference>
<feature type="transmembrane region" description="Helical" evidence="1">
    <location>
        <begin position="113"/>
        <end position="132"/>
    </location>
</feature>
<proteinExistence type="predicted"/>
<dbReference type="InParanoid" id="B0E0V7"/>
<accession>B0E0V7</accession>
<keyword evidence="1" id="KW-0472">Membrane</keyword>
<dbReference type="InterPro" id="IPR045341">
    <property type="entry name" value="DUF6532"/>
</dbReference>
<protein>
    <submittedName>
        <fullName evidence="3">Predicted protein</fullName>
    </submittedName>
</protein>
<dbReference type="OrthoDB" id="3257342at2759"/>
<dbReference type="RefSeq" id="XP_001889816.1">
    <property type="nucleotide sequence ID" value="XM_001889781.1"/>
</dbReference>
<evidence type="ECO:0000313" key="4">
    <source>
        <dbReference type="Proteomes" id="UP000001194"/>
    </source>
</evidence>
<organism evidence="4">
    <name type="scientific">Laccaria bicolor (strain S238N-H82 / ATCC MYA-4686)</name>
    <name type="common">Bicoloured deceiver</name>
    <name type="synonym">Laccaria laccata var. bicolor</name>
    <dbReference type="NCBI Taxonomy" id="486041"/>
    <lineage>
        <taxon>Eukaryota</taxon>
        <taxon>Fungi</taxon>
        <taxon>Dikarya</taxon>
        <taxon>Basidiomycota</taxon>
        <taxon>Agaricomycotina</taxon>
        <taxon>Agaricomycetes</taxon>
        <taxon>Agaricomycetidae</taxon>
        <taxon>Agaricales</taxon>
        <taxon>Agaricineae</taxon>
        <taxon>Hydnangiaceae</taxon>
        <taxon>Laccaria</taxon>
    </lineage>
</organism>
<dbReference type="KEGG" id="lbc:LACBIDRAFT_334950"/>
<evidence type="ECO:0000313" key="3">
    <source>
        <dbReference type="EMBL" id="EDQ99467.1"/>
    </source>
</evidence>
<name>B0E0V7_LACBS</name>
<dbReference type="Pfam" id="PF20149">
    <property type="entry name" value="DUF6532"/>
    <property type="match status" value="1"/>
</dbReference>
<sequence length="179" mass="20105">MQGCICTSDFDDMTKSVVEEAISIYHAQIGAVEPYPDCVEDCEAVAAAWVEACNGRGIRIEFDQDIMKLIMNLADCTGLYCHPIIQMIINKMYFKHKTDEGIMNPEFLENAELSLVTLALVLTMYVLFRFSFGTNSNNIRKHAKADDAPQVIQAARVTKDEVEAAKKEWEGLVLSEEED</sequence>
<dbReference type="EMBL" id="DS547163">
    <property type="protein sequence ID" value="EDQ99467.1"/>
    <property type="molecule type" value="Genomic_DNA"/>
</dbReference>
<dbReference type="HOGENOM" id="CLU_1503685_0_0_1"/>
<evidence type="ECO:0000259" key="2">
    <source>
        <dbReference type="Pfam" id="PF20149"/>
    </source>
</evidence>
<dbReference type="AlphaFoldDB" id="B0E0V7"/>
<gene>
    <name evidence="3" type="ORF">LACBIDRAFT_334950</name>
</gene>
<keyword evidence="1" id="KW-0812">Transmembrane</keyword>
<keyword evidence="1" id="KW-1133">Transmembrane helix</keyword>
<dbReference type="GeneID" id="6085469"/>
<evidence type="ECO:0000256" key="1">
    <source>
        <dbReference type="SAM" id="Phobius"/>
    </source>
</evidence>
<reference evidence="3 4" key="1">
    <citation type="journal article" date="2008" name="Nature">
        <title>The genome of Laccaria bicolor provides insights into mycorrhizal symbiosis.</title>
        <authorList>
            <person name="Martin F."/>
            <person name="Aerts A."/>
            <person name="Ahren D."/>
            <person name="Brun A."/>
            <person name="Danchin E.G.J."/>
            <person name="Duchaussoy F."/>
            <person name="Gibon J."/>
            <person name="Kohler A."/>
            <person name="Lindquist E."/>
            <person name="Pereda V."/>
            <person name="Salamov A."/>
            <person name="Shapiro H.J."/>
            <person name="Wuyts J."/>
            <person name="Blaudez D."/>
            <person name="Buee M."/>
            <person name="Brokstein P."/>
            <person name="Canbaeck B."/>
            <person name="Cohen D."/>
            <person name="Courty P.E."/>
            <person name="Coutinho P.M."/>
            <person name="Delaruelle C."/>
            <person name="Detter J.C."/>
            <person name="Deveau A."/>
            <person name="DiFazio S."/>
            <person name="Duplessis S."/>
            <person name="Fraissinet-Tachet L."/>
            <person name="Lucic E."/>
            <person name="Frey-Klett P."/>
            <person name="Fourrey C."/>
            <person name="Feussner I."/>
            <person name="Gay G."/>
            <person name="Grimwood J."/>
            <person name="Hoegger P.J."/>
            <person name="Jain P."/>
            <person name="Kilaru S."/>
            <person name="Labbe J."/>
            <person name="Lin Y.C."/>
            <person name="Legue V."/>
            <person name="Le Tacon F."/>
            <person name="Marmeisse R."/>
            <person name="Melayah D."/>
            <person name="Montanini B."/>
            <person name="Muratet M."/>
            <person name="Nehls U."/>
            <person name="Niculita-Hirzel H."/>
            <person name="Oudot-Le Secq M.P."/>
            <person name="Peter M."/>
            <person name="Quesneville H."/>
            <person name="Rajashekar B."/>
            <person name="Reich M."/>
            <person name="Rouhier N."/>
            <person name="Schmutz J."/>
            <person name="Yin T."/>
            <person name="Chalot M."/>
            <person name="Henrissat B."/>
            <person name="Kuees U."/>
            <person name="Lucas S."/>
            <person name="Van de Peer Y."/>
            <person name="Podila G.K."/>
            <person name="Polle A."/>
            <person name="Pukkila P.J."/>
            <person name="Richardson P.M."/>
            <person name="Rouze P."/>
            <person name="Sanders I.R."/>
            <person name="Stajich J.E."/>
            <person name="Tunlid A."/>
            <person name="Tuskan G."/>
            <person name="Grigoriev I.V."/>
        </authorList>
    </citation>
    <scope>NUCLEOTIDE SEQUENCE [LARGE SCALE GENOMIC DNA]</scope>
    <source>
        <strain evidence="4">S238N-H82 / ATCC MYA-4686</strain>
    </source>
</reference>